<organism evidence="1 2">
    <name type="scientific">Arthrobacter phage Gordon</name>
    <dbReference type="NCBI Taxonomy" id="1772298"/>
    <lineage>
        <taxon>Viruses</taxon>
        <taxon>Duplodnaviria</taxon>
        <taxon>Heunggongvirae</taxon>
        <taxon>Uroviricota</taxon>
        <taxon>Caudoviricetes</taxon>
        <taxon>Gordonvirus</taxon>
        <taxon>Gordonvirus gordon</taxon>
    </lineage>
</organism>
<gene>
    <name evidence="1" type="primary">86</name>
    <name evidence="1" type="ORF">GORDON_86</name>
</gene>
<dbReference type="GeneID" id="40079428"/>
<protein>
    <submittedName>
        <fullName evidence="1">VRR-Nuc domain protein</fullName>
    </submittedName>
</protein>
<evidence type="ECO:0000313" key="2">
    <source>
        <dbReference type="Proteomes" id="UP000226177"/>
    </source>
</evidence>
<keyword evidence="2" id="KW-1185">Reference proteome</keyword>
<dbReference type="KEGG" id="vg:40079428"/>
<evidence type="ECO:0000313" key="1">
    <source>
        <dbReference type="EMBL" id="ALY09061.1"/>
    </source>
</evidence>
<dbReference type="Proteomes" id="UP000226177">
    <property type="component" value="Segment"/>
</dbReference>
<sequence>MPPSKKKPKLESNFKSDTLQDIRDLLPGCEILHNDANYIQGIPDTLILYRSRYAMLEWKRHSTAAKQVNQDYYVDKFNDWSYASFIDPENKEAVLNELQSALGAPRASRAPKR</sequence>
<proteinExistence type="predicted"/>
<dbReference type="RefSeq" id="YP_009603547.1">
    <property type="nucleotide sequence ID" value="NC_041952.1"/>
</dbReference>
<dbReference type="OrthoDB" id="16912at10239"/>
<dbReference type="EMBL" id="KU160646">
    <property type="protein sequence ID" value="ALY09061.1"/>
    <property type="molecule type" value="Genomic_DNA"/>
</dbReference>
<name>A0A0U4JB45_9CAUD</name>
<reference evidence="1 2" key="1">
    <citation type="submission" date="2015-11" db="EMBL/GenBank/DDBJ databases">
        <authorList>
            <person name="Schneider V.M."/>
            <person name="Bradley K.W."/>
            <person name="Asai D.J."/>
            <person name="Bowman C.A."/>
            <person name="Russell D.A."/>
            <person name="Pope W.H."/>
            <person name="Jacobs-Sera D."/>
            <person name="Hendrix R.W."/>
            <person name="Hatfull G.F."/>
        </authorList>
    </citation>
    <scope>NUCLEOTIDE SEQUENCE [LARGE SCALE GENOMIC DNA]</scope>
</reference>
<accession>A0A0U4JB45</accession>